<dbReference type="PANTHER" id="PTHR43056">
    <property type="entry name" value="PEPTIDASE S9 PROLYL OLIGOPEPTIDASE"/>
    <property type="match status" value="1"/>
</dbReference>
<dbReference type="Gene3D" id="3.40.50.1820">
    <property type="entry name" value="alpha/beta hydrolase"/>
    <property type="match status" value="1"/>
</dbReference>
<proteinExistence type="predicted"/>
<organism evidence="3 4">
    <name type="scientific">Phyllobacterium pellucidum</name>
    <dbReference type="NCBI Taxonomy" id="2740464"/>
    <lineage>
        <taxon>Bacteria</taxon>
        <taxon>Pseudomonadati</taxon>
        <taxon>Pseudomonadota</taxon>
        <taxon>Alphaproteobacteria</taxon>
        <taxon>Hyphomicrobiales</taxon>
        <taxon>Phyllobacteriaceae</taxon>
        <taxon>Phyllobacterium</taxon>
    </lineage>
</organism>
<evidence type="ECO:0000313" key="3">
    <source>
        <dbReference type="EMBL" id="NTS31103.1"/>
    </source>
</evidence>
<dbReference type="Pfam" id="PF02129">
    <property type="entry name" value="Peptidase_S15"/>
    <property type="match status" value="1"/>
</dbReference>
<dbReference type="Proteomes" id="UP000550508">
    <property type="component" value="Unassembled WGS sequence"/>
</dbReference>
<dbReference type="InterPro" id="IPR000383">
    <property type="entry name" value="Xaa-Pro-like_dom"/>
</dbReference>
<sequence>MTRVIETFPHKVRCIDPVFIPMPDGTRLAATIWLPEDAETNKVPAILELIPYRRRDGTVFRDLKMHPYLAGHGFACCRVDIRGSGDSEGLLADEYTEQEFDDACAIIDWLAHQSWSTGAVGMTGISWGGFNALQVAARRPPALKAIIALCCSDDRFADDVHYFGGCLLTEDAMWSSFILGLGALPPDPQIVGDRWREMWQGRLDATTCWSSEWMRHQRRDAYWKRGSVCEDFSAIDIPVYAISGWDDTYSNAVPRLLEGVSAPCKGLVGPWTHAYPFLGEPGPAINYLQEAIRWWRHWLEGIDTGIMDEPKYTAWINDPHAPAPFYEEHPGHFVAEPSWPSPNIRENRLYLNRGALEEVAEVGTSMILRSPVTAGRDCGRYGGYGGIVPDLAVDQRREDGIGLQFETAPLMQDIDLLGAPSVSLVLTSDAPQGFVVARLCDVAPDGASTLVTWGVLNLAHRNGHEHPQAVVPGEPLTVRLELNHVGRRFAAGSRIRLILSNQHWPILWPSPTMPTFTIDAGISTLSLPLRHAPANDVHPTFAPAEIATPVQMIELSSEAHRRDIAIDVGARRETITLTSDFGSQQLTDRAIVTSACVVDRMEIVDGDPLSARLDTGWVLGFKSSDADTETRSSVTLTADAERFRLQWRLEAYERNELIFEREGDEWIDRDHL</sequence>
<dbReference type="Pfam" id="PF08530">
    <property type="entry name" value="PepX_C"/>
    <property type="match status" value="1"/>
</dbReference>
<dbReference type="Gene3D" id="2.60.120.260">
    <property type="entry name" value="Galactose-binding domain-like"/>
    <property type="match status" value="1"/>
</dbReference>
<keyword evidence="1 3" id="KW-0378">Hydrolase</keyword>
<feature type="domain" description="Xaa-Pro dipeptidyl-peptidase C-terminal" evidence="2">
    <location>
        <begin position="292"/>
        <end position="547"/>
    </location>
</feature>
<dbReference type="SUPFAM" id="SSF49785">
    <property type="entry name" value="Galactose-binding domain-like"/>
    <property type="match status" value="1"/>
</dbReference>
<dbReference type="AlphaFoldDB" id="A0A849VTA7"/>
<dbReference type="SUPFAM" id="SSF53474">
    <property type="entry name" value="alpha/beta-Hydrolases"/>
    <property type="match status" value="1"/>
</dbReference>
<dbReference type="SMART" id="SM00939">
    <property type="entry name" value="PepX_C"/>
    <property type="match status" value="1"/>
</dbReference>
<comment type="caution">
    <text evidence="3">The sequence shown here is derived from an EMBL/GenBank/DDBJ whole genome shotgun (WGS) entry which is preliminary data.</text>
</comment>
<dbReference type="Gene3D" id="1.10.3020.10">
    <property type="entry name" value="alpha-amino acid ester hydrolase ( Helical cap domain)"/>
    <property type="match status" value="1"/>
</dbReference>
<dbReference type="NCBIfam" id="TIGR00976">
    <property type="entry name" value="CocE_NonD"/>
    <property type="match status" value="1"/>
</dbReference>
<dbReference type="PANTHER" id="PTHR43056:SF10">
    <property type="entry name" value="COCE_NOND FAMILY, PUTATIVE (AFU_ORTHOLOGUE AFUA_7G00600)-RELATED"/>
    <property type="match status" value="1"/>
</dbReference>
<gene>
    <name evidence="3" type="ORF">HQ945_07535</name>
</gene>
<name>A0A849VTA7_9HYPH</name>
<evidence type="ECO:0000259" key="2">
    <source>
        <dbReference type="SMART" id="SM00939"/>
    </source>
</evidence>
<protein>
    <submittedName>
        <fullName evidence="3">CocE/NonD family hydrolase</fullName>
    </submittedName>
</protein>
<reference evidence="3 4" key="1">
    <citation type="submission" date="2020-05" db="EMBL/GenBank/DDBJ databases">
        <authorList>
            <person name="Kim M.K."/>
        </authorList>
    </citation>
    <scope>NUCLEOTIDE SEQUENCE [LARGE SCALE GENOMIC DNA]</scope>
    <source>
        <strain evidence="3 4">BT25</strain>
    </source>
</reference>
<dbReference type="GO" id="GO:0008239">
    <property type="term" value="F:dipeptidyl-peptidase activity"/>
    <property type="evidence" value="ECO:0007669"/>
    <property type="project" value="InterPro"/>
</dbReference>
<dbReference type="RefSeq" id="WP_113281129.1">
    <property type="nucleotide sequence ID" value="NZ_JABUMX010000001.1"/>
</dbReference>
<dbReference type="InterPro" id="IPR013736">
    <property type="entry name" value="Xaa-Pro_dipept_C"/>
</dbReference>
<dbReference type="EMBL" id="JABUMX010000001">
    <property type="protein sequence ID" value="NTS31103.1"/>
    <property type="molecule type" value="Genomic_DNA"/>
</dbReference>
<evidence type="ECO:0000256" key="1">
    <source>
        <dbReference type="ARBA" id="ARBA00022801"/>
    </source>
</evidence>
<keyword evidence="4" id="KW-1185">Reference proteome</keyword>
<accession>A0A849VTA7</accession>
<dbReference type="InterPro" id="IPR029058">
    <property type="entry name" value="AB_hydrolase_fold"/>
</dbReference>
<evidence type="ECO:0000313" key="4">
    <source>
        <dbReference type="Proteomes" id="UP000550508"/>
    </source>
</evidence>
<dbReference type="InterPro" id="IPR050585">
    <property type="entry name" value="Xaa-Pro_dipeptidyl-ppase/CocE"/>
</dbReference>
<dbReference type="InterPro" id="IPR005674">
    <property type="entry name" value="CocE/Ser_esterase"/>
</dbReference>
<dbReference type="InterPro" id="IPR008979">
    <property type="entry name" value="Galactose-bd-like_sf"/>
</dbReference>